<keyword evidence="3" id="KW-1185">Reference proteome</keyword>
<gene>
    <name evidence="2" type="ORF">Pyn_21547</name>
</gene>
<accession>A0A314YMN7</accession>
<dbReference type="EMBL" id="PJQY01001030">
    <property type="protein sequence ID" value="PQQ05914.1"/>
    <property type="molecule type" value="Genomic_DNA"/>
</dbReference>
<proteinExistence type="predicted"/>
<dbReference type="STRING" id="2094558.A0A314YMN7"/>
<feature type="compositionally biased region" description="Pro residues" evidence="1">
    <location>
        <begin position="1"/>
        <end position="15"/>
    </location>
</feature>
<dbReference type="AlphaFoldDB" id="A0A314YMN7"/>
<evidence type="ECO:0000256" key="1">
    <source>
        <dbReference type="SAM" id="MobiDB-lite"/>
    </source>
</evidence>
<dbReference type="OrthoDB" id="10598301at2759"/>
<protein>
    <submittedName>
        <fullName evidence="2">Glycerol-3-phosphate dehydrogenase</fullName>
    </submittedName>
</protein>
<dbReference type="Proteomes" id="UP000250321">
    <property type="component" value="Unassembled WGS sequence"/>
</dbReference>
<sequence>MAALLEPPPPFPLLPPNSNSTRPIPYNLKLGRPANPSNKPALLLSVHPPTTTTTPCCAATPEQPVSESPNPVPGTALVRTRDRRRAVRLAWEKLVRWSRSWRSKAKTDVLEPH</sequence>
<name>A0A314YMN7_PRUYE</name>
<organism evidence="2 3">
    <name type="scientific">Prunus yedoensis var. nudiflora</name>
    <dbReference type="NCBI Taxonomy" id="2094558"/>
    <lineage>
        <taxon>Eukaryota</taxon>
        <taxon>Viridiplantae</taxon>
        <taxon>Streptophyta</taxon>
        <taxon>Embryophyta</taxon>
        <taxon>Tracheophyta</taxon>
        <taxon>Spermatophyta</taxon>
        <taxon>Magnoliopsida</taxon>
        <taxon>eudicotyledons</taxon>
        <taxon>Gunneridae</taxon>
        <taxon>Pentapetalae</taxon>
        <taxon>rosids</taxon>
        <taxon>fabids</taxon>
        <taxon>Rosales</taxon>
        <taxon>Rosaceae</taxon>
        <taxon>Amygdaloideae</taxon>
        <taxon>Amygdaleae</taxon>
        <taxon>Prunus</taxon>
    </lineage>
</organism>
<feature type="region of interest" description="Disordered" evidence="1">
    <location>
        <begin position="1"/>
        <end position="76"/>
    </location>
</feature>
<reference evidence="2 3" key="1">
    <citation type="submission" date="2018-02" db="EMBL/GenBank/DDBJ databases">
        <title>Draft genome of wild Prunus yedoensis var. nudiflora.</title>
        <authorList>
            <person name="Baek S."/>
            <person name="Kim J.-H."/>
            <person name="Choi K."/>
            <person name="Kim G.-B."/>
            <person name="Cho A."/>
            <person name="Jang H."/>
            <person name="Shin C.-H."/>
            <person name="Yu H.-J."/>
            <person name="Mun J.-H."/>
        </authorList>
    </citation>
    <scope>NUCLEOTIDE SEQUENCE [LARGE SCALE GENOMIC DNA]</scope>
    <source>
        <strain evidence="3">cv. Jeju island</strain>
        <tissue evidence="2">Leaf</tissue>
    </source>
</reference>
<evidence type="ECO:0000313" key="2">
    <source>
        <dbReference type="EMBL" id="PQQ05914.1"/>
    </source>
</evidence>
<comment type="caution">
    <text evidence="2">The sequence shown here is derived from an EMBL/GenBank/DDBJ whole genome shotgun (WGS) entry which is preliminary data.</text>
</comment>
<evidence type="ECO:0000313" key="3">
    <source>
        <dbReference type="Proteomes" id="UP000250321"/>
    </source>
</evidence>
<feature type="compositionally biased region" description="Low complexity" evidence="1">
    <location>
        <begin position="48"/>
        <end position="61"/>
    </location>
</feature>